<dbReference type="Antibodypedia" id="56232">
    <property type="antibodies" value="37 antibodies from 11 providers"/>
</dbReference>
<dbReference type="GeneTree" id="ENSGT00940000157737"/>
<keyword evidence="4" id="KW-1185">Reference proteome</keyword>
<reference evidence="2" key="4">
    <citation type="submission" date="2025-09" db="UniProtKB">
        <authorList>
            <consortium name="Ensembl"/>
        </authorList>
    </citation>
    <scope>IDENTIFICATION</scope>
    <source>
        <strain evidence="2">C57BL/6J</strain>
    </source>
</reference>
<evidence type="ECO:0000256" key="1">
    <source>
        <dbReference type="SAM" id="MobiDB-lite"/>
    </source>
</evidence>
<evidence type="ECO:0000313" key="3">
    <source>
        <dbReference type="MGI" id="MGI:1914266"/>
    </source>
</evidence>
<dbReference type="VEuPathDB" id="HostDB:ENSMUSG00000037410"/>
<evidence type="ECO:0000313" key="4">
    <source>
        <dbReference type="Proteomes" id="UP000000589"/>
    </source>
</evidence>
<feature type="region of interest" description="Disordered" evidence="1">
    <location>
        <begin position="1"/>
        <end position="38"/>
    </location>
</feature>
<gene>
    <name evidence="2 3" type="primary">Tbc1d2b</name>
</gene>
<proteinExistence type="predicted"/>
<dbReference type="Bgee" id="ENSMUSG00000037410">
    <property type="expression patterns" value="Expressed in vault of skull and 231 other cell types or tissues"/>
</dbReference>
<dbReference type="AGR" id="MGI:1914266"/>
<dbReference type="ExpressionAtlas" id="F6W2R3">
    <property type="expression patterns" value="baseline and differential"/>
</dbReference>
<dbReference type="MGI" id="MGI:1914266">
    <property type="gene designation" value="Tbc1d2b"/>
</dbReference>
<dbReference type="HOGENOM" id="CLU_3335414_0_0_1"/>
<reference evidence="2 4" key="1">
    <citation type="journal article" date="2009" name="PLoS Biol.">
        <title>Lineage-specific biology revealed by a finished genome assembly of the mouse.</title>
        <authorList>
            <consortium name="Mouse Genome Sequencing Consortium"/>
            <person name="Church D.M."/>
            <person name="Goodstadt L."/>
            <person name="Hillier L.W."/>
            <person name="Zody M.C."/>
            <person name="Goldstein S."/>
            <person name="She X."/>
            <person name="Bult C.J."/>
            <person name="Agarwala R."/>
            <person name="Cherry J.L."/>
            <person name="DiCuccio M."/>
            <person name="Hlavina W."/>
            <person name="Kapustin Y."/>
            <person name="Meric P."/>
            <person name="Maglott D."/>
            <person name="Birtle Z."/>
            <person name="Marques A.C."/>
            <person name="Graves T."/>
            <person name="Zhou S."/>
            <person name="Teague B."/>
            <person name="Potamousis K."/>
            <person name="Churas C."/>
            <person name="Place M."/>
            <person name="Herschleb J."/>
            <person name="Runnheim R."/>
            <person name="Forrest D."/>
            <person name="Amos-Landgraf J."/>
            <person name="Schwartz D.C."/>
            <person name="Cheng Z."/>
            <person name="Lindblad-Toh K."/>
            <person name="Eichler E.E."/>
            <person name="Ponting C.P."/>
        </authorList>
    </citation>
    <scope>NUCLEOTIDE SEQUENCE [LARGE SCALE GENOMIC DNA]</scope>
    <source>
        <strain evidence="2 4">C57BL/6J</strain>
    </source>
</reference>
<reference evidence="2" key="3">
    <citation type="submission" date="2025-08" db="UniProtKB">
        <authorList>
            <consortium name="Ensembl"/>
        </authorList>
    </citation>
    <scope>IDENTIFICATION</scope>
    <source>
        <strain evidence="2">C57BL/6J</strain>
    </source>
</reference>
<evidence type="ECO:0000313" key="2">
    <source>
        <dbReference type="Ensembl" id="ENSMUSP00000118947.3"/>
    </source>
</evidence>
<reference evidence="2 4" key="2">
    <citation type="journal article" date="2011" name="PLoS Biol.">
        <title>Modernizing reference genome assemblies.</title>
        <authorList>
            <person name="Church D.M."/>
            <person name="Schneider V.A."/>
            <person name="Graves T."/>
            <person name="Auger K."/>
            <person name="Cunningham F."/>
            <person name="Bouk N."/>
            <person name="Chen H.C."/>
            <person name="Agarwala R."/>
            <person name="McLaren W.M."/>
            <person name="Ritchie G.R."/>
            <person name="Albracht D."/>
            <person name="Kremitzki M."/>
            <person name="Rock S."/>
            <person name="Kotkiewicz H."/>
            <person name="Kremitzki C."/>
            <person name="Wollam A."/>
            <person name="Trani L."/>
            <person name="Fulton L."/>
            <person name="Fulton R."/>
            <person name="Matthews L."/>
            <person name="Whitehead S."/>
            <person name="Chow W."/>
            <person name="Torrance J."/>
            <person name="Dunn M."/>
            <person name="Harden G."/>
            <person name="Threadgold G."/>
            <person name="Wood J."/>
            <person name="Collins J."/>
            <person name="Heath P."/>
            <person name="Griffiths G."/>
            <person name="Pelan S."/>
            <person name="Grafham D."/>
            <person name="Eichler E.E."/>
            <person name="Weinstock G."/>
            <person name="Mardis E.R."/>
            <person name="Wilson R.K."/>
            <person name="Howe K."/>
            <person name="Flicek P."/>
            <person name="Hubbard T."/>
        </authorList>
    </citation>
    <scope>NUCLEOTIDE SEQUENCE [LARGE SCALE GENOMIC DNA]</scope>
    <source>
        <strain evidence="2 4">C57BL/6J</strain>
    </source>
</reference>
<accession>F6W2R3</accession>
<protein>
    <submittedName>
        <fullName evidence="2">TBC1 domain family, member 2B</fullName>
    </submittedName>
</protein>
<dbReference type="Ensembl" id="ENSMUST00000144348.8">
    <property type="protein sequence ID" value="ENSMUSP00000118947.3"/>
    <property type="gene ID" value="ENSMUSG00000037410.14"/>
</dbReference>
<name>F6W2R3_MOUSE</name>
<sequence length="38" mass="3939">MPGAGDGVEESCSGESPGRSAARPPGHRRRLLQLPGPR</sequence>
<organism evidence="2 4">
    <name type="scientific">Mus musculus</name>
    <name type="common">Mouse</name>
    <dbReference type="NCBI Taxonomy" id="10090"/>
    <lineage>
        <taxon>Eukaryota</taxon>
        <taxon>Metazoa</taxon>
        <taxon>Chordata</taxon>
        <taxon>Craniata</taxon>
        <taxon>Vertebrata</taxon>
        <taxon>Euteleostomi</taxon>
        <taxon>Mammalia</taxon>
        <taxon>Eutheria</taxon>
        <taxon>Euarchontoglires</taxon>
        <taxon>Glires</taxon>
        <taxon>Rodentia</taxon>
        <taxon>Myomorpha</taxon>
        <taxon>Muroidea</taxon>
        <taxon>Muridae</taxon>
        <taxon>Murinae</taxon>
        <taxon>Mus</taxon>
        <taxon>Mus</taxon>
    </lineage>
</organism>
<dbReference type="AlphaFoldDB" id="F6W2R3"/>
<dbReference type="Proteomes" id="UP000000589">
    <property type="component" value="Chromosome 9"/>
</dbReference>